<dbReference type="SUPFAM" id="SSF52518">
    <property type="entry name" value="Thiamin diphosphate-binding fold (THDP-binding)"/>
    <property type="match status" value="1"/>
</dbReference>
<keyword evidence="2" id="KW-0560">Oxidoreductase</keyword>
<feature type="domain" description="Thiamine pyrophosphate enzyme TPP-binding" evidence="4">
    <location>
        <begin position="1"/>
        <end position="102"/>
    </location>
</feature>
<dbReference type="CDD" id="cd12175">
    <property type="entry name" value="2-Hacid_dh_11"/>
    <property type="match status" value="1"/>
</dbReference>
<comment type="caution">
    <text evidence="6">The sequence shown here is derived from an EMBL/GenBank/DDBJ whole genome shotgun (WGS) entry which is preliminary data.</text>
</comment>
<dbReference type="SUPFAM" id="SSF51735">
    <property type="entry name" value="NAD(P)-binding Rossmann-fold domains"/>
    <property type="match status" value="1"/>
</dbReference>
<dbReference type="PROSITE" id="PS00671">
    <property type="entry name" value="D_2_HYDROXYACID_DH_3"/>
    <property type="match status" value="1"/>
</dbReference>
<organism evidence="6 7">
    <name type="scientific">Symbiodinium microadriaticum</name>
    <name type="common">Dinoflagellate</name>
    <name type="synonym">Zooxanthella microadriatica</name>
    <dbReference type="NCBI Taxonomy" id="2951"/>
    <lineage>
        <taxon>Eukaryota</taxon>
        <taxon>Sar</taxon>
        <taxon>Alveolata</taxon>
        <taxon>Dinophyceae</taxon>
        <taxon>Suessiales</taxon>
        <taxon>Symbiodiniaceae</taxon>
        <taxon>Symbiodinium</taxon>
    </lineage>
</organism>
<dbReference type="GO" id="GO:0051287">
    <property type="term" value="F:NAD binding"/>
    <property type="evidence" value="ECO:0007669"/>
    <property type="project" value="InterPro"/>
</dbReference>
<keyword evidence="3" id="KW-0520">NAD</keyword>
<dbReference type="InterPro" id="IPR029061">
    <property type="entry name" value="THDP-binding"/>
</dbReference>
<comment type="similarity">
    <text evidence="1">Belongs to the D-isomer specific 2-hydroxyacid dehydrogenase family.</text>
</comment>
<dbReference type="Gene3D" id="3.40.50.720">
    <property type="entry name" value="NAD(P)-binding Rossmann-like Domain"/>
    <property type="match status" value="2"/>
</dbReference>
<dbReference type="PANTHER" id="PTHR42789">
    <property type="entry name" value="D-ISOMER SPECIFIC 2-HYDROXYACID DEHYDROGENASE FAMILY PROTEIN (AFU_ORTHOLOGUE AFUA_6G10090)"/>
    <property type="match status" value="1"/>
</dbReference>
<dbReference type="GO" id="GO:0030976">
    <property type="term" value="F:thiamine pyrophosphate binding"/>
    <property type="evidence" value="ECO:0007669"/>
    <property type="project" value="InterPro"/>
</dbReference>
<dbReference type="GO" id="GO:0016616">
    <property type="term" value="F:oxidoreductase activity, acting on the CH-OH group of donors, NAD or NADP as acceptor"/>
    <property type="evidence" value="ECO:0007669"/>
    <property type="project" value="InterPro"/>
</dbReference>
<protein>
    <submittedName>
        <fullName evidence="6">D-3-phosphoglycerate dehydrogenase</fullName>
    </submittedName>
</protein>
<dbReference type="EMBL" id="LSRX01005734">
    <property type="protein sequence ID" value="OLP73334.1"/>
    <property type="molecule type" value="Genomic_DNA"/>
</dbReference>
<dbReference type="OMA" id="RECTVEM"/>
<dbReference type="InterPro" id="IPR006140">
    <property type="entry name" value="D-isomer_DH_NAD-bd"/>
</dbReference>
<evidence type="ECO:0000313" key="7">
    <source>
        <dbReference type="Proteomes" id="UP000186817"/>
    </source>
</evidence>
<dbReference type="InterPro" id="IPR011766">
    <property type="entry name" value="TPP_enzyme_TPP-bd"/>
</dbReference>
<name>A0A1Q9BRT6_SYMMI</name>
<keyword evidence="7" id="KW-1185">Reference proteome</keyword>
<dbReference type="InterPro" id="IPR050857">
    <property type="entry name" value="D-2-hydroxyacid_DH"/>
</dbReference>
<evidence type="ECO:0000313" key="6">
    <source>
        <dbReference type="EMBL" id="OLP73334.1"/>
    </source>
</evidence>
<gene>
    <name evidence="6" type="primary">serA</name>
    <name evidence="6" type="ORF">AK812_SmicGene47458</name>
</gene>
<dbReference type="PROSITE" id="PS00670">
    <property type="entry name" value="D_2_HYDROXYACID_DH_2"/>
    <property type="match status" value="1"/>
</dbReference>
<dbReference type="InterPro" id="IPR036291">
    <property type="entry name" value="NAD(P)-bd_dom_sf"/>
</dbReference>
<dbReference type="AlphaFoldDB" id="A0A1Q9BRT6"/>
<sequence>MMAASAFWTAAHYGAPFLAVVSNNRSFYNDEVHQERVAVARNRPVENKWIGQRIGDPDIDIAGVARAQGCEGIGPVFTAGELVEAVKKGIELVREGKSVVIDARVQPGYNPNMDPVLADVLESASTKLSDLGWDVVRGPAIVPGVPLRLSAEQRQTLLSDVDIIVASSRSRLSEEDLDASSRLRALVFPTIGVDAVDLEACGMRGLIVGNGATPENFLAMSEATVMLMLVLLYKLHTSERLLHENAKRPQQMYARMLRGRTVGLVGSGRIGGGVIDRLRAFEPAEILVHDPFLTPETAPEGVCLVDRDALLVQSDVISLHVPLNAQTRGMIGEAELRKMKRDAILVNTSRGGLIDEDALVEVMSEGHLSGVGLDVTETEPLPADHPLRGLDRVVLTPHILGHTIDLYSIMPEVLVENATRLMDGDLPKYTRNLEVEPVWRERLANMQEG</sequence>
<reference evidence="6 7" key="1">
    <citation type="submission" date="2016-02" db="EMBL/GenBank/DDBJ databases">
        <title>Genome analysis of coral dinoflagellate symbionts highlights evolutionary adaptations to a symbiotic lifestyle.</title>
        <authorList>
            <person name="Aranda M."/>
            <person name="Li Y."/>
            <person name="Liew Y.J."/>
            <person name="Baumgarten S."/>
            <person name="Simakov O."/>
            <person name="Wilson M."/>
            <person name="Piel J."/>
            <person name="Ashoor H."/>
            <person name="Bougouffa S."/>
            <person name="Bajic V.B."/>
            <person name="Ryu T."/>
            <person name="Ravasi T."/>
            <person name="Bayer T."/>
            <person name="Micklem G."/>
            <person name="Kim H."/>
            <person name="Bhak J."/>
            <person name="Lajeunesse T.C."/>
            <person name="Voolstra C.R."/>
        </authorList>
    </citation>
    <scope>NUCLEOTIDE SEQUENCE [LARGE SCALE GENOMIC DNA]</scope>
    <source>
        <strain evidence="6 7">CCMP2467</strain>
    </source>
</reference>
<proteinExistence type="inferred from homology"/>
<dbReference type="Pfam" id="PF02775">
    <property type="entry name" value="TPP_enzyme_C"/>
    <property type="match status" value="1"/>
</dbReference>
<feature type="domain" description="D-isomer specific 2-hydroxyacid dehydrogenase NAD-binding" evidence="5">
    <location>
        <begin position="225"/>
        <end position="399"/>
    </location>
</feature>
<evidence type="ECO:0000256" key="1">
    <source>
        <dbReference type="ARBA" id="ARBA00005854"/>
    </source>
</evidence>
<evidence type="ECO:0000256" key="3">
    <source>
        <dbReference type="ARBA" id="ARBA00023027"/>
    </source>
</evidence>
<dbReference type="SUPFAM" id="SSF52283">
    <property type="entry name" value="Formate/glycerate dehydrogenase catalytic domain-like"/>
    <property type="match status" value="1"/>
</dbReference>
<dbReference type="Pfam" id="PF02826">
    <property type="entry name" value="2-Hacid_dh_C"/>
    <property type="match status" value="1"/>
</dbReference>
<evidence type="ECO:0000256" key="2">
    <source>
        <dbReference type="ARBA" id="ARBA00023002"/>
    </source>
</evidence>
<evidence type="ECO:0000259" key="5">
    <source>
        <dbReference type="Pfam" id="PF02826"/>
    </source>
</evidence>
<dbReference type="PANTHER" id="PTHR42789:SF1">
    <property type="entry name" value="D-ISOMER SPECIFIC 2-HYDROXYACID DEHYDROGENASE FAMILY PROTEIN (AFU_ORTHOLOGUE AFUA_6G10090)"/>
    <property type="match status" value="1"/>
</dbReference>
<dbReference type="Proteomes" id="UP000186817">
    <property type="component" value="Unassembled WGS sequence"/>
</dbReference>
<dbReference type="Gene3D" id="3.40.50.970">
    <property type="match status" value="1"/>
</dbReference>
<evidence type="ECO:0000259" key="4">
    <source>
        <dbReference type="Pfam" id="PF02775"/>
    </source>
</evidence>
<dbReference type="InterPro" id="IPR029753">
    <property type="entry name" value="D-isomer_DH_CS"/>
</dbReference>
<dbReference type="OrthoDB" id="298012at2759"/>
<accession>A0A1Q9BRT6</accession>